<evidence type="ECO:0000313" key="3">
    <source>
        <dbReference type="EMBL" id="EFQ31227.1"/>
    </source>
</evidence>
<evidence type="ECO:0000313" key="4">
    <source>
        <dbReference type="Proteomes" id="UP000008782"/>
    </source>
</evidence>
<keyword evidence="1" id="KW-1133">Transmembrane helix</keyword>
<dbReference type="EMBL" id="GG697354">
    <property type="protein sequence ID" value="EFQ31227.1"/>
    <property type="molecule type" value="Genomic_DNA"/>
</dbReference>
<dbReference type="GeneID" id="24411736"/>
<evidence type="ECO:0008006" key="5">
    <source>
        <dbReference type="Google" id="ProtNLM"/>
    </source>
</evidence>
<evidence type="ECO:0000256" key="2">
    <source>
        <dbReference type="SAM" id="SignalP"/>
    </source>
</evidence>
<dbReference type="OrthoDB" id="3630276at2759"/>
<organism evidence="4">
    <name type="scientific">Colletotrichum graminicola (strain M1.001 / M2 / FGSC 10212)</name>
    <name type="common">Maize anthracnose fungus</name>
    <name type="synonym">Glomerella graminicola</name>
    <dbReference type="NCBI Taxonomy" id="645133"/>
    <lineage>
        <taxon>Eukaryota</taxon>
        <taxon>Fungi</taxon>
        <taxon>Dikarya</taxon>
        <taxon>Ascomycota</taxon>
        <taxon>Pezizomycotina</taxon>
        <taxon>Sordariomycetes</taxon>
        <taxon>Hypocreomycetidae</taxon>
        <taxon>Glomerellales</taxon>
        <taxon>Glomerellaceae</taxon>
        <taxon>Colletotrichum</taxon>
        <taxon>Colletotrichum graminicola species complex</taxon>
    </lineage>
</organism>
<keyword evidence="4" id="KW-1185">Reference proteome</keyword>
<protein>
    <recommendedName>
        <fullName evidence="5">Extracellular membrane protein CFEM domain-containing protein</fullName>
    </recommendedName>
</protein>
<feature type="transmembrane region" description="Helical" evidence="1">
    <location>
        <begin position="201"/>
        <end position="226"/>
    </location>
</feature>
<sequence length="289" mass="30646">MRSSHSASAALIALLSATAISALSPAKLHCLRSRSLELARLAGCGEPGSVAHCIEMLPDDLRQTDLERCYIHAGCDLPEAIIESQRTLDGCGNDEKAPAELRKRHMPVLARQTTAAATTATEAVNTATSTGTDTGSLLTCSTTTTKSTTLCPVVSTGVRKGMTLNEGCYPTQLVFATCAAGLRCTDDLSGNPSCLKLDNTVYPGGIAVAIFFAVAVTLSFGWLTFLCCRERKHKKRAAARAEAASIARQPAKAPTVRVQNTDSQPLVEHGHPAAEYHDAHGPFSDQHRM</sequence>
<accession>E3QK39</accession>
<dbReference type="AlphaFoldDB" id="E3QK39"/>
<dbReference type="Proteomes" id="UP000008782">
    <property type="component" value="Unassembled WGS sequence"/>
</dbReference>
<keyword evidence="1" id="KW-0472">Membrane</keyword>
<keyword evidence="2" id="KW-0732">Signal</keyword>
<feature type="chain" id="PRO_5003179811" description="Extracellular membrane protein CFEM domain-containing protein" evidence="2">
    <location>
        <begin position="23"/>
        <end position="289"/>
    </location>
</feature>
<keyword evidence="1" id="KW-0812">Transmembrane</keyword>
<gene>
    <name evidence="3" type="ORF">GLRG_06371</name>
</gene>
<proteinExistence type="predicted"/>
<dbReference type="HOGENOM" id="CLU_060171_0_0_1"/>
<feature type="signal peptide" evidence="2">
    <location>
        <begin position="1"/>
        <end position="22"/>
    </location>
</feature>
<dbReference type="eggNOG" id="ENOG502RJUX">
    <property type="taxonomic scope" value="Eukaryota"/>
</dbReference>
<dbReference type="RefSeq" id="XP_008095247.1">
    <property type="nucleotide sequence ID" value="XM_008097056.1"/>
</dbReference>
<name>E3QK39_COLGM</name>
<evidence type="ECO:0000256" key="1">
    <source>
        <dbReference type="SAM" id="Phobius"/>
    </source>
</evidence>
<reference evidence="4" key="1">
    <citation type="journal article" date="2012" name="Nat. Genet.">
        <title>Lifestyle transitions in plant pathogenic Colletotrichum fungi deciphered by genome and transcriptome analyses.</title>
        <authorList>
            <person name="O'Connell R.J."/>
            <person name="Thon M.R."/>
            <person name="Hacquard S."/>
            <person name="Amyotte S.G."/>
            <person name="Kleemann J."/>
            <person name="Torres M.F."/>
            <person name="Damm U."/>
            <person name="Buiate E.A."/>
            <person name="Epstein L."/>
            <person name="Alkan N."/>
            <person name="Altmueller J."/>
            <person name="Alvarado-Balderrama L."/>
            <person name="Bauser C.A."/>
            <person name="Becker C."/>
            <person name="Birren B.W."/>
            <person name="Chen Z."/>
            <person name="Choi J."/>
            <person name="Crouch J.A."/>
            <person name="Duvick J.P."/>
            <person name="Farman M.A."/>
            <person name="Gan P."/>
            <person name="Heiman D."/>
            <person name="Henrissat B."/>
            <person name="Howard R.J."/>
            <person name="Kabbage M."/>
            <person name="Koch C."/>
            <person name="Kracher B."/>
            <person name="Kubo Y."/>
            <person name="Law A.D."/>
            <person name="Lebrun M.-H."/>
            <person name="Lee Y.-H."/>
            <person name="Miyara I."/>
            <person name="Moore N."/>
            <person name="Neumann U."/>
            <person name="Nordstroem K."/>
            <person name="Panaccione D.G."/>
            <person name="Panstruga R."/>
            <person name="Place M."/>
            <person name="Proctor R.H."/>
            <person name="Prusky D."/>
            <person name="Rech G."/>
            <person name="Reinhardt R."/>
            <person name="Rollins J.A."/>
            <person name="Rounsley S."/>
            <person name="Schardl C.L."/>
            <person name="Schwartz D.C."/>
            <person name="Shenoy N."/>
            <person name="Shirasu K."/>
            <person name="Sikhakolli U.R."/>
            <person name="Stueber K."/>
            <person name="Sukno S.A."/>
            <person name="Sweigard J.A."/>
            <person name="Takano Y."/>
            <person name="Takahara H."/>
            <person name="Trail F."/>
            <person name="van der Does H.C."/>
            <person name="Voll L.M."/>
            <person name="Will I."/>
            <person name="Young S."/>
            <person name="Zeng Q."/>
            <person name="Zhang J."/>
            <person name="Zhou S."/>
            <person name="Dickman M.B."/>
            <person name="Schulze-Lefert P."/>
            <person name="Ver Loren van Themaat E."/>
            <person name="Ma L.-J."/>
            <person name="Vaillancourt L.J."/>
        </authorList>
    </citation>
    <scope>NUCLEOTIDE SEQUENCE [LARGE SCALE GENOMIC DNA]</scope>
    <source>
        <strain evidence="4">M1.001 / M2 / FGSC 10212</strain>
    </source>
</reference>
<dbReference type="VEuPathDB" id="FungiDB:GLRG_06371"/>